<reference evidence="3" key="1">
    <citation type="submission" date="2020-10" db="EMBL/GenBank/DDBJ databases">
        <title>The Whole-Genome Sequence of Metschnikowia persimmonesis, a Novel Endophytic Yeast Species Isolated from Medicinal Plant Diospyros kaki Thumb.</title>
        <authorList>
            <person name="Rahmat E."/>
            <person name="Kang Y."/>
        </authorList>
    </citation>
    <scope>NUCLEOTIDE SEQUENCE</scope>
    <source>
        <strain evidence="3">KIOM G15050</strain>
    </source>
</reference>
<dbReference type="GO" id="GO:0097602">
    <property type="term" value="F:cullin family protein binding"/>
    <property type="evidence" value="ECO:0007669"/>
    <property type="project" value="TreeGrafter"/>
</dbReference>
<dbReference type="PROSITE" id="PS51229">
    <property type="entry name" value="DCUN1"/>
    <property type="match status" value="1"/>
</dbReference>
<dbReference type="GO" id="GO:0045116">
    <property type="term" value="P:protein neddylation"/>
    <property type="evidence" value="ECO:0007669"/>
    <property type="project" value="TreeGrafter"/>
</dbReference>
<dbReference type="PANTHER" id="PTHR12281">
    <property type="entry name" value="RP42 RELATED"/>
    <property type="match status" value="1"/>
</dbReference>
<evidence type="ECO:0000259" key="2">
    <source>
        <dbReference type="PROSITE" id="PS51229"/>
    </source>
</evidence>
<dbReference type="GO" id="GO:0031624">
    <property type="term" value="F:ubiquitin conjugating enzyme binding"/>
    <property type="evidence" value="ECO:0007669"/>
    <property type="project" value="TreeGrafter"/>
</dbReference>
<dbReference type="InterPro" id="IPR005176">
    <property type="entry name" value="PONY_dom"/>
</dbReference>
<dbReference type="Pfam" id="PF03556">
    <property type="entry name" value="Cullin_binding"/>
    <property type="match status" value="1"/>
</dbReference>
<accession>A0A8H7GQG7</accession>
<dbReference type="PANTHER" id="PTHR12281:SF31">
    <property type="entry name" value="DCN1-LIKE PROTEIN 3"/>
    <property type="match status" value="1"/>
</dbReference>
<dbReference type="InterPro" id="IPR042460">
    <property type="entry name" value="DCN1-like_PONY"/>
</dbReference>
<dbReference type="InterPro" id="IPR014764">
    <property type="entry name" value="DCN-prot"/>
</dbReference>
<dbReference type="Gene3D" id="1.10.238.10">
    <property type="entry name" value="EF-hand"/>
    <property type="match status" value="1"/>
</dbReference>
<evidence type="ECO:0000313" key="3">
    <source>
        <dbReference type="EMBL" id="KAF8001172.1"/>
    </source>
</evidence>
<keyword evidence="4" id="KW-1185">Reference proteome</keyword>
<comment type="caution">
    <text evidence="3">The sequence shown here is derived from an EMBL/GenBank/DDBJ whole genome shotgun (WGS) entry which is preliminary data.</text>
</comment>
<name>A0A8H7GQG7_9ASCO</name>
<evidence type="ECO:0000313" key="4">
    <source>
        <dbReference type="Proteomes" id="UP000649328"/>
    </source>
</evidence>
<proteinExistence type="predicted"/>
<dbReference type="OrthoDB" id="27198at2759"/>
<dbReference type="GO" id="GO:0032182">
    <property type="term" value="F:ubiquitin-like protein binding"/>
    <property type="evidence" value="ECO:0007669"/>
    <property type="project" value="TreeGrafter"/>
</dbReference>
<dbReference type="Proteomes" id="UP000649328">
    <property type="component" value="Unassembled WGS sequence"/>
</dbReference>
<protein>
    <recommendedName>
        <fullName evidence="1">Defective in cullin neddylation protein</fullName>
    </recommendedName>
</protein>
<organism evidence="3 4">
    <name type="scientific">Metschnikowia pulcherrima</name>
    <dbReference type="NCBI Taxonomy" id="27326"/>
    <lineage>
        <taxon>Eukaryota</taxon>
        <taxon>Fungi</taxon>
        <taxon>Dikarya</taxon>
        <taxon>Ascomycota</taxon>
        <taxon>Saccharomycotina</taxon>
        <taxon>Pichiomycetes</taxon>
        <taxon>Metschnikowiaceae</taxon>
        <taxon>Metschnikowia</taxon>
    </lineage>
</organism>
<dbReference type="EMBL" id="JACBPP010000006">
    <property type="protein sequence ID" value="KAF8001172.1"/>
    <property type="molecule type" value="Genomic_DNA"/>
</dbReference>
<evidence type="ECO:0000256" key="1">
    <source>
        <dbReference type="RuleBase" id="RU410713"/>
    </source>
</evidence>
<dbReference type="Gene3D" id="1.10.238.200">
    <property type="entry name" value="Cullin, PONY binding domain"/>
    <property type="match status" value="1"/>
</dbReference>
<dbReference type="AlphaFoldDB" id="A0A8H7GQG7"/>
<sequence>MANIKFHWDIYEATNAYLNKNYSLTPRTSVAPSKALIDLYNKYKDPEDDSLILIDGTLAYLEDLNIDPEDPRSLTLAFLLGSPQTGEFSKARFLEFWAQNRVSSISQMKTHIDNSHKQIKESPQVYEEFYRYCFEFIRGSDTRIKSITHEDAISYWALLFGEREDLASCMERLDQWFQFLRDTKRPISKDTWIMFYKFLTQVVKADPLKLSGYDEMSSWPSMVDEYVEWLRENLYLEDMQLQ</sequence>
<dbReference type="GO" id="GO:0000151">
    <property type="term" value="C:ubiquitin ligase complex"/>
    <property type="evidence" value="ECO:0007669"/>
    <property type="project" value="TreeGrafter"/>
</dbReference>
<feature type="domain" description="DCUN1" evidence="2">
    <location>
        <begin position="31"/>
        <end position="231"/>
    </location>
</feature>
<gene>
    <name evidence="3" type="ORF">HF325_004961</name>
</gene>
<comment type="function">
    <text evidence="1">Neddylation of cullins play an essential role in the regulation of SCF-type complexes activity.</text>
</comment>